<evidence type="ECO:0000313" key="3">
    <source>
        <dbReference type="Proteomes" id="UP001652660"/>
    </source>
</evidence>
<dbReference type="InterPro" id="IPR025558">
    <property type="entry name" value="DUF4283"/>
</dbReference>
<dbReference type="InterPro" id="IPR000477">
    <property type="entry name" value="RT_dom"/>
</dbReference>
<keyword evidence="3" id="KW-1185">Reference proteome</keyword>
<evidence type="ECO:0000259" key="2">
    <source>
        <dbReference type="PROSITE" id="PS50878"/>
    </source>
</evidence>
<feature type="compositionally biased region" description="Polar residues" evidence="1">
    <location>
        <begin position="8"/>
        <end position="22"/>
    </location>
</feature>
<name>A0ABM4WMC4_COFAR</name>
<dbReference type="SUPFAM" id="SSF56672">
    <property type="entry name" value="DNA/RNA polymerases"/>
    <property type="match status" value="1"/>
</dbReference>
<organism evidence="3 4">
    <name type="scientific">Coffea arabica</name>
    <name type="common">Arabian coffee</name>
    <dbReference type="NCBI Taxonomy" id="13443"/>
    <lineage>
        <taxon>Eukaryota</taxon>
        <taxon>Viridiplantae</taxon>
        <taxon>Streptophyta</taxon>
        <taxon>Embryophyta</taxon>
        <taxon>Tracheophyta</taxon>
        <taxon>Spermatophyta</taxon>
        <taxon>Magnoliopsida</taxon>
        <taxon>eudicotyledons</taxon>
        <taxon>Gunneridae</taxon>
        <taxon>Pentapetalae</taxon>
        <taxon>asterids</taxon>
        <taxon>lamiids</taxon>
        <taxon>Gentianales</taxon>
        <taxon>Rubiaceae</taxon>
        <taxon>Ixoroideae</taxon>
        <taxon>Gardenieae complex</taxon>
        <taxon>Bertiereae - Coffeeae clade</taxon>
        <taxon>Coffeeae</taxon>
        <taxon>Coffea</taxon>
    </lineage>
</organism>
<dbReference type="GeneID" id="140035567"/>
<dbReference type="RefSeq" id="XP_071932941.1">
    <property type="nucleotide sequence ID" value="XM_072076840.1"/>
</dbReference>
<sequence>MAALQPSAEGQGSPTGKKSFSQLFSQPSTSVIPIRQATVYKGEAAVIFSRADAEKLAEPFRWSLVGKFSHGRPSLEDIRKFFASLNLKDHIFIGLMDYRHVLIKCSAEADFNRIWTRGIWQLGKFPMRVFRWSQEFHVLRESSLVPVWVELPNLPIHYFDKHSLFSILSPVGRPLFLDLATAAGTRPSVARVCVEIDVAKPVLSRIWVAVEGETGFWQKIVPDDMPRYCSACWRLGHSSENCKKNFVDGGHQHQNNQTKRLKHGSKLSGNTQHKLVITNECNDLEAKDKLSKEGTIAPEQMQSSGEKEDEGITTAVTKESEGTADKCNTEAKGKASMEFKSATEEARLTGVIQIEGTSIGAMSGAPEQNDAVADAYMVKEGKKTAALTTDAHPQSVADGTMHVHKEHSVVEDQLTVCYGNDCEGPQSLRKHNVGMVQHQMIDTTSTTNQLSDNSNGNISTGPQLIEEHNLGLVYNERSDTNNLYVDLRGDDDEDSKSNAADEVALPTNAGNLSPRLVIPREKLAEPSIHTLNIDQSVGVQMDCRQDRVKGVRELASHPTDSYVQRHHLKTLSRRDSVLHLSRHPSDHAPLKITFSDRSDNSPRPFRFLNVWTSKPELLDVIRQSWNQDVSGSPLRVLCSKLLATRRAIHTWNKQHFGNIFDAVRSAEVVVQQAEESMDQYASEESQVELSKAQAELRNALSIEEQFWSQKARAKWLKEGDRNSKYFHAVVRQRRIKGMIHRIKKSNGVWVDTNADIATEAISYFSDLFTGYLESSSDMQHMIPHMISEEENRKLEEMPSIEEIHRVLKSMDGDSAAGPDGFTGKFFTFAWKIIAQDVYKAILSFFCGAELPRFITSTSIVLIPKKPNPQEFSHYRPISLCNFFNKMLSRILADRLASLLSKIISPQQTGFVKGRNITENFLLAQEVVSGIGKKTRGGNVVMKLDMSKAYDRVAWDHIIGVLRRFGFGERFIDLVWRLISNVWFSIIINGASHGFFKSTRGLRQGDPLSPALFIIGAEVLSRGLNNLAMQSGFVGARCVSKVFWTIDKCAEKLLLSTSLDITGKKKGD</sequence>
<dbReference type="InterPro" id="IPR052343">
    <property type="entry name" value="Retrotransposon-Effector_Assoc"/>
</dbReference>
<feature type="domain" description="Reverse transcriptase" evidence="2">
    <location>
        <begin position="843"/>
        <end position="1067"/>
    </location>
</feature>
<feature type="region of interest" description="Disordered" evidence="1">
    <location>
        <begin position="295"/>
        <end position="323"/>
    </location>
</feature>
<dbReference type="CDD" id="cd01650">
    <property type="entry name" value="RT_nLTR_like"/>
    <property type="match status" value="1"/>
</dbReference>
<evidence type="ECO:0000313" key="4">
    <source>
        <dbReference type="RefSeq" id="XP_071932941.1"/>
    </source>
</evidence>
<protein>
    <recommendedName>
        <fullName evidence="2">Reverse transcriptase domain-containing protein</fullName>
    </recommendedName>
</protein>
<reference evidence="4" key="1">
    <citation type="submission" date="2025-08" db="UniProtKB">
        <authorList>
            <consortium name="RefSeq"/>
        </authorList>
    </citation>
    <scope>IDENTIFICATION</scope>
    <source>
        <tissue evidence="4">Leaves</tissue>
    </source>
</reference>
<feature type="region of interest" description="Disordered" evidence="1">
    <location>
        <begin position="1"/>
        <end position="22"/>
    </location>
</feature>
<dbReference type="PANTHER" id="PTHR46890:SF28">
    <property type="entry name" value="REVERSE TRANSCRIPTASE DOMAIN-CONTAINING PROTEIN"/>
    <property type="match status" value="1"/>
</dbReference>
<dbReference type="Pfam" id="PF00078">
    <property type="entry name" value="RVT_1"/>
    <property type="match status" value="1"/>
</dbReference>
<dbReference type="PROSITE" id="PS50878">
    <property type="entry name" value="RT_POL"/>
    <property type="match status" value="1"/>
</dbReference>
<accession>A0ABM4WMC4</accession>
<dbReference type="Pfam" id="PF14111">
    <property type="entry name" value="DUF4283"/>
    <property type="match status" value="1"/>
</dbReference>
<gene>
    <name evidence="4" type="primary">LOC140035567</name>
</gene>
<dbReference type="PANTHER" id="PTHR46890">
    <property type="entry name" value="NON-LTR RETROLELEMENT REVERSE TRANSCRIPTASE-LIKE PROTEIN-RELATED"/>
    <property type="match status" value="1"/>
</dbReference>
<dbReference type="Proteomes" id="UP001652660">
    <property type="component" value="Chromosome 2c"/>
</dbReference>
<evidence type="ECO:0000256" key="1">
    <source>
        <dbReference type="SAM" id="MobiDB-lite"/>
    </source>
</evidence>
<proteinExistence type="predicted"/>
<dbReference type="InterPro" id="IPR043502">
    <property type="entry name" value="DNA/RNA_pol_sf"/>
</dbReference>